<keyword evidence="8" id="KW-1185">Reference proteome</keyword>
<evidence type="ECO:0000256" key="1">
    <source>
        <dbReference type="ARBA" id="ARBA00005446"/>
    </source>
</evidence>
<comment type="catalytic activity">
    <reaction evidence="4">
        <text>Couples ATP hydrolysis with the unwinding of duplex DNA by translocating in the 3'-5' direction.</text>
        <dbReference type="EC" id="5.6.2.4"/>
    </reaction>
</comment>
<organism evidence="7 8">
    <name type="scientific">Paenibacillus sepulcri</name>
    <dbReference type="NCBI Taxonomy" id="359917"/>
    <lineage>
        <taxon>Bacteria</taxon>
        <taxon>Bacillati</taxon>
        <taxon>Bacillota</taxon>
        <taxon>Bacilli</taxon>
        <taxon>Bacillales</taxon>
        <taxon>Paenibacillaceae</taxon>
        <taxon>Paenibacillus</taxon>
    </lineage>
</organism>
<dbReference type="GO" id="GO:0004386">
    <property type="term" value="F:helicase activity"/>
    <property type="evidence" value="ECO:0007669"/>
    <property type="project" value="UniProtKB-KW"/>
</dbReference>
<dbReference type="EC" id="5.6.2.4" evidence="5"/>
<comment type="similarity">
    <text evidence="1">Belongs to the helicase family. RecQ subfamily.</text>
</comment>
<dbReference type="InterPro" id="IPR011545">
    <property type="entry name" value="DEAD/DEAH_box_helicase_dom"/>
</dbReference>
<protein>
    <recommendedName>
        <fullName evidence="5">DNA 3'-5' helicase</fullName>
        <ecNumber evidence="5">5.6.2.4</ecNumber>
    </recommendedName>
</protein>
<evidence type="ECO:0000256" key="4">
    <source>
        <dbReference type="ARBA" id="ARBA00034617"/>
    </source>
</evidence>
<dbReference type="Gene3D" id="3.40.50.300">
    <property type="entry name" value="P-loop containing nucleotide triphosphate hydrolases"/>
    <property type="match status" value="1"/>
</dbReference>
<keyword evidence="7" id="KW-0067">ATP-binding</keyword>
<dbReference type="InterPro" id="IPR014001">
    <property type="entry name" value="Helicase_ATP-bd"/>
</dbReference>
<evidence type="ECO:0000259" key="6">
    <source>
        <dbReference type="PROSITE" id="PS51192"/>
    </source>
</evidence>
<keyword evidence="2" id="KW-0238">DNA-binding</keyword>
<keyword evidence="7" id="KW-0378">Hydrolase</keyword>
<dbReference type="PROSITE" id="PS51192">
    <property type="entry name" value="HELICASE_ATP_BIND_1"/>
    <property type="match status" value="1"/>
</dbReference>
<keyword evidence="7" id="KW-0347">Helicase</keyword>
<feature type="non-terminal residue" evidence="7">
    <location>
        <position position="90"/>
    </location>
</feature>
<dbReference type="SUPFAM" id="SSF52540">
    <property type="entry name" value="P-loop containing nucleoside triphosphate hydrolases"/>
    <property type="match status" value="1"/>
</dbReference>
<dbReference type="Pfam" id="PF00270">
    <property type="entry name" value="DEAD"/>
    <property type="match status" value="1"/>
</dbReference>
<evidence type="ECO:0000256" key="5">
    <source>
        <dbReference type="ARBA" id="ARBA00034808"/>
    </source>
</evidence>
<evidence type="ECO:0000313" key="8">
    <source>
        <dbReference type="Proteomes" id="UP001519887"/>
    </source>
</evidence>
<feature type="domain" description="Helicase ATP-binding" evidence="6">
    <location>
        <begin position="25"/>
        <end position="90"/>
    </location>
</feature>
<dbReference type="Proteomes" id="UP001519887">
    <property type="component" value="Unassembled WGS sequence"/>
</dbReference>
<sequence>MEQAQRMLKEVYGFDSFRKGQQDIIEGLLEGKDTLAILPTGGGKSVCYQLPAILLPGTTIVVSPLISLMKDQVDALGRLGVSAAYLNSSL</sequence>
<keyword evidence="7" id="KW-0547">Nucleotide-binding</keyword>
<dbReference type="PANTHER" id="PTHR13710:SF105">
    <property type="entry name" value="ATP-DEPENDENT DNA HELICASE Q1"/>
    <property type="match status" value="1"/>
</dbReference>
<proteinExistence type="inferred from homology"/>
<name>A0ABS7C3X2_9BACL</name>
<dbReference type="EMBL" id="JAHZIK010000396">
    <property type="protein sequence ID" value="MBW7455612.1"/>
    <property type="molecule type" value="Genomic_DNA"/>
</dbReference>
<evidence type="ECO:0000313" key="7">
    <source>
        <dbReference type="EMBL" id="MBW7455612.1"/>
    </source>
</evidence>
<evidence type="ECO:0000256" key="2">
    <source>
        <dbReference type="ARBA" id="ARBA00023125"/>
    </source>
</evidence>
<evidence type="ECO:0000256" key="3">
    <source>
        <dbReference type="ARBA" id="ARBA00023235"/>
    </source>
</evidence>
<accession>A0ABS7C3X2</accession>
<gene>
    <name evidence="7" type="ORF">K0U00_16425</name>
</gene>
<reference evidence="7 8" key="1">
    <citation type="submission" date="2021-07" db="EMBL/GenBank/DDBJ databases">
        <title>Paenibacillus radiodurans sp. nov., isolated from the southeastern edge of Tengger Desert.</title>
        <authorList>
            <person name="Zhang G."/>
        </authorList>
    </citation>
    <scope>NUCLEOTIDE SEQUENCE [LARGE SCALE GENOMIC DNA]</scope>
    <source>
        <strain evidence="7 8">CCM 7311</strain>
    </source>
</reference>
<dbReference type="InterPro" id="IPR027417">
    <property type="entry name" value="P-loop_NTPase"/>
</dbReference>
<keyword evidence="3" id="KW-0413">Isomerase</keyword>
<dbReference type="PANTHER" id="PTHR13710">
    <property type="entry name" value="DNA HELICASE RECQ FAMILY MEMBER"/>
    <property type="match status" value="1"/>
</dbReference>
<comment type="caution">
    <text evidence="7">The sequence shown here is derived from an EMBL/GenBank/DDBJ whole genome shotgun (WGS) entry which is preliminary data.</text>
</comment>